<dbReference type="Proteomes" id="UP000237271">
    <property type="component" value="Unassembled WGS sequence"/>
</dbReference>
<evidence type="ECO:0000313" key="2">
    <source>
        <dbReference type="Proteomes" id="UP000237271"/>
    </source>
</evidence>
<keyword evidence="1" id="KW-0695">RNA-directed DNA polymerase</keyword>
<organism evidence="1 2">
    <name type="scientific">Phytophthora palmivora</name>
    <dbReference type="NCBI Taxonomy" id="4796"/>
    <lineage>
        <taxon>Eukaryota</taxon>
        <taxon>Sar</taxon>
        <taxon>Stramenopiles</taxon>
        <taxon>Oomycota</taxon>
        <taxon>Peronosporomycetes</taxon>
        <taxon>Peronosporales</taxon>
        <taxon>Peronosporaceae</taxon>
        <taxon>Phytophthora</taxon>
    </lineage>
</organism>
<sequence length="296" mass="33083">MHASVWRPYTKAMGDAEMPGIVANSHKNGPVGAGYPTGNGVSRGYNGHARMKTAAYCKRASDCKIQDEKSNLVILKAMTKSKRAGSLRGLVDSDASINFGRQQGLPLLDFEEVGSSTGNGCRRENVIRSRFSYKYRVFMEDFIVPELDDKFDMVLGMPWRTRHTSDRLGKTCDCSDGLVGVAHAAQWRIRTSSKANSSRPCLRSGQTLRIRTNQIRREAPLQSVEVTQTRYQHRVGIPPKGVEVTTMRRLRESTLQVVRTVANVQHRINLRAVVQPGCMKRNALKPALMIRARVIK</sequence>
<evidence type="ECO:0000313" key="1">
    <source>
        <dbReference type="EMBL" id="POM69838.1"/>
    </source>
</evidence>
<name>A0A2P4XWB4_9STRA</name>
<keyword evidence="2" id="KW-1185">Reference proteome</keyword>
<dbReference type="GO" id="GO:0003964">
    <property type="term" value="F:RNA-directed DNA polymerase activity"/>
    <property type="evidence" value="ECO:0007669"/>
    <property type="project" value="UniProtKB-KW"/>
</dbReference>
<comment type="caution">
    <text evidence="1">The sequence shown here is derived from an EMBL/GenBank/DDBJ whole genome shotgun (WGS) entry which is preliminary data.</text>
</comment>
<accession>A0A2P4XWB4</accession>
<dbReference type="EMBL" id="NCKW01007817">
    <property type="protein sequence ID" value="POM69838.1"/>
    <property type="molecule type" value="Genomic_DNA"/>
</dbReference>
<dbReference type="AlphaFoldDB" id="A0A2P4XWB4"/>
<proteinExistence type="predicted"/>
<keyword evidence="1" id="KW-0548">Nucleotidyltransferase</keyword>
<dbReference type="OrthoDB" id="126394at2759"/>
<keyword evidence="1" id="KW-0808">Transferase</keyword>
<protein>
    <submittedName>
        <fullName evidence="1">Reverse transcriptase</fullName>
    </submittedName>
</protein>
<reference evidence="1 2" key="1">
    <citation type="journal article" date="2017" name="Genome Biol. Evol.">
        <title>Phytophthora megakarya and P. palmivora, closely related causal agents of cacao black pod rot, underwent increases in genome sizes and gene numbers by different mechanisms.</title>
        <authorList>
            <person name="Ali S.S."/>
            <person name="Shao J."/>
            <person name="Lary D.J."/>
            <person name="Kronmiller B."/>
            <person name="Shen D."/>
            <person name="Strem M.D."/>
            <person name="Amoako-Attah I."/>
            <person name="Akrofi A.Y."/>
            <person name="Begoude B.A."/>
            <person name="Ten Hoopen G.M."/>
            <person name="Coulibaly K."/>
            <person name="Kebe B.I."/>
            <person name="Melnick R.L."/>
            <person name="Guiltinan M.J."/>
            <person name="Tyler B.M."/>
            <person name="Meinhardt L.W."/>
            <person name="Bailey B.A."/>
        </authorList>
    </citation>
    <scope>NUCLEOTIDE SEQUENCE [LARGE SCALE GENOMIC DNA]</scope>
    <source>
        <strain evidence="2">sbr112.9</strain>
    </source>
</reference>
<gene>
    <name evidence="1" type="ORF">PHPALM_13846</name>
</gene>